<feature type="region of interest" description="Disordered" evidence="1">
    <location>
        <begin position="1"/>
        <end position="62"/>
    </location>
</feature>
<dbReference type="AlphaFoldDB" id="A0A1C4ZUP2"/>
<feature type="compositionally biased region" description="Basic and acidic residues" evidence="1">
    <location>
        <begin position="17"/>
        <end position="29"/>
    </location>
</feature>
<feature type="region of interest" description="Disordered" evidence="1">
    <location>
        <begin position="74"/>
        <end position="110"/>
    </location>
</feature>
<keyword evidence="3" id="KW-1185">Reference proteome</keyword>
<feature type="compositionally biased region" description="Polar residues" evidence="1">
    <location>
        <begin position="99"/>
        <end position="110"/>
    </location>
</feature>
<organism evidence="2 3">
    <name type="scientific">Micromonospora marina</name>
    <dbReference type="NCBI Taxonomy" id="307120"/>
    <lineage>
        <taxon>Bacteria</taxon>
        <taxon>Bacillati</taxon>
        <taxon>Actinomycetota</taxon>
        <taxon>Actinomycetes</taxon>
        <taxon>Micromonosporales</taxon>
        <taxon>Micromonosporaceae</taxon>
        <taxon>Micromonospora</taxon>
    </lineage>
</organism>
<reference evidence="3" key="1">
    <citation type="submission" date="2016-06" db="EMBL/GenBank/DDBJ databases">
        <authorList>
            <person name="Varghese N."/>
        </authorList>
    </citation>
    <scope>NUCLEOTIDE SEQUENCE [LARGE SCALE GENOMIC DNA]</scope>
    <source>
        <strain evidence="3">DSM 45555</strain>
    </source>
</reference>
<accession>A0A1C4ZUP2</accession>
<dbReference type="EMBL" id="FMCV01000020">
    <property type="protein sequence ID" value="SCF36649.1"/>
    <property type="molecule type" value="Genomic_DNA"/>
</dbReference>
<dbReference type="Proteomes" id="UP000198551">
    <property type="component" value="Unassembled WGS sequence"/>
</dbReference>
<protein>
    <submittedName>
        <fullName evidence="2">Uncharacterized protein</fullName>
    </submittedName>
</protein>
<proteinExistence type="predicted"/>
<evidence type="ECO:0000313" key="3">
    <source>
        <dbReference type="Proteomes" id="UP000198551"/>
    </source>
</evidence>
<gene>
    <name evidence="2" type="ORF">GA0070215_120117</name>
</gene>
<name>A0A1C4ZUP2_9ACTN</name>
<evidence type="ECO:0000256" key="1">
    <source>
        <dbReference type="SAM" id="MobiDB-lite"/>
    </source>
</evidence>
<evidence type="ECO:0000313" key="2">
    <source>
        <dbReference type="EMBL" id="SCF36649.1"/>
    </source>
</evidence>
<sequence length="110" mass="11704">MPMLGPETADQARLLRLPRDDGPRSRVELADLLGPPRARLPRRPGRGGAPGQRPGLRRPLTGQSRLLLNAASKAALGASNARRRTNWSASGAPTRRSMPASSHSTEIGPS</sequence>
<feature type="compositionally biased region" description="Low complexity" evidence="1">
    <location>
        <begin position="51"/>
        <end position="62"/>
    </location>
</feature>